<dbReference type="Gene3D" id="1.10.150.240">
    <property type="entry name" value="Putative phosphatase, domain 2"/>
    <property type="match status" value="1"/>
</dbReference>
<name>A0ABS7UIB4_9ACTN</name>
<dbReference type="Proteomes" id="UP000780875">
    <property type="component" value="Unassembled WGS sequence"/>
</dbReference>
<dbReference type="EMBL" id="JAIQZJ010000017">
    <property type="protein sequence ID" value="MBZ5740778.1"/>
    <property type="molecule type" value="Genomic_DNA"/>
</dbReference>
<dbReference type="Gene3D" id="3.40.50.1000">
    <property type="entry name" value="HAD superfamily/HAD-like"/>
    <property type="match status" value="1"/>
</dbReference>
<organism evidence="1 2">
    <name type="scientific">Nocardioides mangrovi</name>
    <dbReference type="NCBI Taxonomy" id="2874580"/>
    <lineage>
        <taxon>Bacteria</taxon>
        <taxon>Bacillati</taxon>
        <taxon>Actinomycetota</taxon>
        <taxon>Actinomycetes</taxon>
        <taxon>Propionibacteriales</taxon>
        <taxon>Nocardioidaceae</taxon>
        <taxon>Nocardioides</taxon>
    </lineage>
</organism>
<dbReference type="InterPro" id="IPR006439">
    <property type="entry name" value="HAD-SF_hydro_IA"/>
</dbReference>
<sequence length="221" mass="23574">MTDAVLLDIDGTLIDSTYHHALAWHRAWAASNAAVPPLWRIHRAIGMGGDRLVAHVTDDATEQSYGDRLRQQWRQEYLPLRKEVLPLPGAADLVHRLRDRGNVVALASSGDPQFAQEAVGLLGIADNLAALLTSDDVDSSKPDPDLIGETLKAVGPVDRAVFVGDTVHDVESARRAGIGCIALLSGGYGRAELEEAGAVLVVETPGDLLEVDLPALLSAVR</sequence>
<dbReference type="InterPro" id="IPR023198">
    <property type="entry name" value="PGP-like_dom2"/>
</dbReference>
<evidence type="ECO:0000313" key="1">
    <source>
        <dbReference type="EMBL" id="MBZ5740778.1"/>
    </source>
</evidence>
<comment type="caution">
    <text evidence="1">The sequence shown here is derived from an EMBL/GenBank/DDBJ whole genome shotgun (WGS) entry which is preliminary data.</text>
</comment>
<dbReference type="InterPro" id="IPR050155">
    <property type="entry name" value="HAD-like_hydrolase_sf"/>
</dbReference>
<dbReference type="InterPro" id="IPR023214">
    <property type="entry name" value="HAD_sf"/>
</dbReference>
<dbReference type="PANTHER" id="PTHR43434">
    <property type="entry name" value="PHOSPHOGLYCOLATE PHOSPHATASE"/>
    <property type="match status" value="1"/>
</dbReference>
<dbReference type="RefSeq" id="WP_224125137.1">
    <property type="nucleotide sequence ID" value="NZ_JAIQZJ010000017.1"/>
</dbReference>
<keyword evidence="2" id="KW-1185">Reference proteome</keyword>
<evidence type="ECO:0000313" key="2">
    <source>
        <dbReference type="Proteomes" id="UP000780875"/>
    </source>
</evidence>
<dbReference type="PANTHER" id="PTHR43434:SF16">
    <property type="entry name" value="BLL8046 PROTEIN"/>
    <property type="match status" value="1"/>
</dbReference>
<dbReference type="NCBIfam" id="TIGR01549">
    <property type="entry name" value="HAD-SF-IA-v1"/>
    <property type="match status" value="1"/>
</dbReference>
<keyword evidence="1" id="KW-0378">Hydrolase</keyword>
<protein>
    <submittedName>
        <fullName evidence="1">HAD family hydrolase</fullName>
    </submittedName>
</protein>
<gene>
    <name evidence="1" type="ORF">K8U61_21590</name>
</gene>
<dbReference type="SFLD" id="SFLDG01135">
    <property type="entry name" value="C1.5.6:_HAD__Beta-PGM__Phospha"/>
    <property type="match status" value="1"/>
</dbReference>
<reference evidence="1 2" key="1">
    <citation type="submission" date="2021-09" db="EMBL/GenBank/DDBJ databases">
        <title>Whole genome sequence of Nocardioides sp. GBK3QG-3.</title>
        <authorList>
            <person name="Tuo L."/>
        </authorList>
    </citation>
    <scope>NUCLEOTIDE SEQUENCE [LARGE SCALE GENOMIC DNA]</scope>
    <source>
        <strain evidence="1 2">GBK3QG-3</strain>
    </source>
</reference>
<dbReference type="SFLD" id="SFLDG01129">
    <property type="entry name" value="C1.5:_HAD__Beta-PGM__Phosphata"/>
    <property type="match status" value="1"/>
</dbReference>
<dbReference type="InterPro" id="IPR036412">
    <property type="entry name" value="HAD-like_sf"/>
</dbReference>
<accession>A0ABS7UIB4</accession>
<dbReference type="GO" id="GO:0016787">
    <property type="term" value="F:hydrolase activity"/>
    <property type="evidence" value="ECO:0007669"/>
    <property type="project" value="UniProtKB-KW"/>
</dbReference>
<proteinExistence type="predicted"/>
<dbReference type="Pfam" id="PF00702">
    <property type="entry name" value="Hydrolase"/>
    <property type="match status" value="1"/>
</dbReference>
<dbReference type="SFLD" id="SFLDS00003">
    <property type="entry name" value="Haloacid_Dehalogenase"/>
    <property type="match status" value="1"/>
</dbReference>
<dbReference type="SUPFAM" id="SSF56784">
    <property type="entry name" value="HAD-like"/>
    <property type="match status" value="1"/>
</dbReference>
<dbReference type="PRINTS" id="PR00413">
    <property type="entry name" value="HADHALOGNASE"/>
</dbReference>